<proteinExistence type="predicted"/>
<dbReference type="Proteomes" id="UP000240424">
    <property type="component" value="Unassembled WGS sequence"/>
</dbReference>
<dbReference type="OrthoDB" id="4725734at2"/>
<protein>
    <submittedName>
        <fullName evidence="1">Uncharacterized protein</fullName>
    </submittedName>
</protein>
<evidence type="ECO:0000313" key="1">
    <source>
        <dbReference type="EMBL" id="SPM41934.1"/>
    </source>
</evidence>
<dbReference type="RefSeq" id="WP_131829152.1">
    <property type="nucleotide sequence ID" value="NZ_FUEZ01000004.1"/>
</dbReference>
<accession>A0A2U3PDT9</accession>
<gene>
    <name evidence="1" type="ORF">MNAB215_4151</name>
</gene>
<dbReference type="EMBL" id="FUEZ01000004">
    <property type="protein sequence ID" value="SPM41934.1"/>
    <property type="molecule type" value="Genomic_DNA"/>
</dbReference>
<keyword evidence="2" id="KW-1185">Reference proteome</keyword>
<name>A0A2U3PDT9_9MYCO</name>
<sequence>MGSSHKEAARQLMREHPGTTFPVAKRAVARGTAVIPQSPAPHPIPWLRRTVRENPASCYFCGDDALIRSGGDLSVDRRRVEVYCNNDQCDAREIEVIVVDDGTEDTAARTDVRILAEYGPIVDRPASSLIEEIGDWIPGAAPAARATTSVCLFCGEPTCGPAPADAAGDTGRIRLRCNNSHCNVIDVEVLVVRDGTPWTEGRGDVHGLEKIVPRREGTQVGGATFYTPAALRFTAEEILVRRVSGPMP</sequence>
<evidence type="ECO:0000313" key="2">
    <source>
        <dbReference type="Proteomes" id="UP000240424"/>
    </source>
</evidence>
<reference evidence="1 2" key="1">
    <citation type="submission" date="2017-01" db="EMBL/GenBank/DDBJ databases">
        <authorList>
            <consortium name="Urmite Genomes"/>
        </authorList>
    </citation>
    <scope>NUCLEOTIDE SEQUENCE [LARGE SCALE GENOMIC DNA]</scope>
    <source>
        <strain evidence="1 2">AB215</strain>
    </source>
</reference>
<dbReference type="AlphaFoldDB" id="A0A2U3PDT9"/>
<organism evidence="1 2">
    <name type="scientific">Mycobacterium numidiamassiliense</name>
    <dbReference type="NCBI Taxonomy" id="1841861"/>
    <lineage>
        <taxon>Bacteria</taxon>
        <taxon>Bacillati</taxon>
        <taxon>Actinomycetota</taxon>
        <taxon>Actinomycetes</taxon>
        <taxon>Mycobacteriales</taxon>
        <taxon>Mycobacteriaceae</taxon>
        <taxon>Mycobacterium</taxon>
    </lineage>
</organism>